<sequence>MSRAQALKGVAVTAAVVALPIAGCSSPTDGATAPSSTATSTTSPSPSASEAAATADPRVAAAAAANVKLTDALYKLTEALKKAETDNKLAEPRKRMADATSNARSLVKKQRFAAYKTSPRNCATVRSLGSQARSATVGIASARSDIEHQVATLRLDLASVDVAAKRVSTDRAQLTAALKGLGTPPPTVSSADVSAALADAAQRRKDIQSAVSAVSAASADAQKVSGTIAGQAYQIIAKACPG</sequence>
<feature type="region of interest" description="Disordered" evidence="1">
    <location>
        <begin position="24"/>
        <end position="54"/>
    </location>
</feature>
<feature type="compositionally biased region" description="Low complexity" evidence="1">
    <location>
        <begin position="25"/>
        <end position="54"/>
    </location>
</feature>
<organism evidence="2 3">
    <name type="scientific">Nostocoides japonicum T1-X7</name>
    <dbReference type="NCBI Taxonomy" id="1194083"/>
    <lineage>
        <taxon>Bacteria</taxon>
        <taxon>Bacillati</taxon>
        <taxon>Actinomycetota</taxon>
        <taxon>Actinomycetes</taxon>
        <taxon>Micrococcales</taxon>
        <taxon>Intrasporangiaceae</taxon>
        <taxon>Nostocoides</taxon>
    </lineage>
</organism>
<dbReference type="AlphaFoldDB" id="A0A077M1R7"/>
<evidence type="ECO:0000313" key="2">
    <source>
        <dbReference type="EMBL" id="CCH78155.1"/>
    </source>
</evidence>
<gene>
    <name evidence="2" type="ORF">BN12_260003</name>
</gene>
<evidence type="ECO:0000256" key="1">
    <source>
        <dbReference type="SAM" id="MobiDB-lite"/>
    </source>
</evidence>
<comment type="caution">
    <text evidence="2">The sequence shown here is derived from an EMBL/GenBank/DDBJ whole genome shotgun (WGS) entry which is preliminary data.</text>
</comment>
<reference evidence="2 3" key="1">
    <citation type="journal article" date="2013" name="ISME J.">
        <title>A metabolic model for members of the genus Tetrasphaera involved in enhanced biological phosphorus removal.</title>
        <authorList>
            <person name="Kristiansen R."/>
            <person name="Nguyen H.T.T."/>
            <person name="Saunders A.M."/>
            <person name="Nielsen J.L."/>
            <person name="Wimmer R."/>
            <person name="Le V.Q."/>
            <person name="McIlroy S.J."/>
            <person name="Petrovski S."/>
            <person name="Seviour R.J."/>
            <person name="Calteau A."/>
            <person name="Nielsen K.L."/>
            <person name="Nielsen P.H."/>
        </authorList>
    </citation>
    <scope>NUCLEOTIDE SEQUENCE [LARGE SCALE GENOMIC DNA]</scope>
    <source>
        <strain evidence="2 3">T1-X7</strain>
    </source>
</reference>
<dbReference type="STRING" id="1194083.BN12_260003"/>
<name>A0A077M1R7_9MICO</name>
<dbReference type="Proteomes" id="UP000035721">
    <property type="component" value="Unassembled WGS sequence"/>
</dbReference>
<protein>
    <submittedName>
        <fullName evidence="2">Uncharacterized protein</fullName>
    </submittedName>
</protein>
<accession>A0A077M1R7</accession>
<keyword evidence="3" id="KW-1185">Reference proteome</keyword>
<evidence type="ECO:0000313" key="3">
    <source>
        <dbReference type="Proteomes" id="UP000035721"/>
    </source>
</evidence>
<proteinExistence type="predicted"/>
<dbReference type="EMBL" id="CAJB01000179">
    <property type="protein sequence ID" value="CCH78155.1"/>
    <property type="molecule type" value="Genomic_DNA"/>
</dbReference>